<accession>A0A8T5GDG1</accession>
<evidence type="ECO:0000313" key="2">
    <source>
        <dbReference type="EMBL" id="MBT4870001.1"/>
    </source>
</evidence>
<feature type="domain" description="Methyltransferase type 11" evidence="1">
    <location>
        <begin position="29"/>
        <end position="77"/>
    </location>
</feature>
<dbReference type="AlphaFoldDB" id="A0A8T5GDG1"/>
<dbReference type="InterPro" id="IPR013216">
    <property type="entry name" value="Methyltransf_11"/>
</dbReference>
<reference evidence="2" key="1">
    <citation type="journal article" date="2021" name="ISME J.">
        <title>Mercury methylation by metabolically versatile and cosmopolitan marine bacteria.</title>
        <authorList>
            <person name="Lin H."/>
            <person name="Ascher D.B."/>
            <person name="Myung Y."/>
            <person name="Lamborg C.H."/>
            <person name="Hallam S.J."/>
            <person name="Gionfriddo C.M."/>
            <person name="Holt K.E."/>
            <person name="Moreau J.W."/>
        </authorList>
    </citation>
    <scope>NUCLEOTIDE SEQUENCE</scope>
    <source>
        <strain evidence="2">SI075_bin30</strain>
    </source>
</reference>
<comment type="caution">
    <text evidence="2">The sequence shown here is derived from an EMBL/GenBank/DDBJ whole genome shotgun (WGS) entry which is preliminary data.</text>
</comment>
<dbReference type="InterPro" id="IPR029063">
    <property type="entry name" value="SAM-dependent_MTases_sf"/>
</dbReference>
<keyword evidence="2" id="KW-0489">Methyltransferase</keyword>
<name>A0A8T5GDG1_9ARCH</name>
<dbReference type="Pfam" id="PF08241">
    <property type="entry name" value="Methyltransf_11"/>
    <property type="match status" value="1"/>
</dbReference>
<sequence>MKKLEIGSGNKPMPGYLHFDVRDDVDADVVGDATALPFDTGEFSEVFSRFFLEHLPRSKAKKSLAEMFRVLKEKGRFEIIVPNIAYFFKLFLEEKGQKKEWALNKIYGFENYKEDHHYFGYDEETLTKFLEEAGFCKIEKIESKEKEEQYLAMSATK</sequence>
<dbReference type="EMBL" id="JABJNZ010000011">
    <property type="protein sequence ID" value="MBT4870001.1"/>
    <property type="molecule type" value="Genomic_DNA"/>
</dbReference>
<evidence type="ECO:0000313" key="3">
    <source>
        <dbReference type="Proteomes" id="UP000722459"/>
    </source>
</evidence>
<keyword evidence="2" id="KW-0808">Transferase</keyword>
<dbReference type="Proteomes" id="UP000722459">
    <property type="component" value="Unassembled WGS sequence"/>
</dbReference>
<protein>
    <submittedName>
        <fullName evidence="2">Class I SAM-dependent methyltransferase</fullName>
    </submittedName>
</protein>
<proteinExistence type="predicted"/>
<evidence type="ECO:0000259" key="1">
    <source>
        <dbReference type="Pfam" id="PF08241"/>
    </source>
</evidence>
<organism evidence="2 3">
    <name type="scientific">Candidatus Iainarchaeum sp</name>
    <dbReference type="NCBI Taxonomy" id="3101447"/>
    <lineage>
        <taxon>Archaea</taxon>
        <taxon>Candidatus Iainarchaeota</taxon>
        <taxon>Candidatus Iainarchaeia</taxon>
        <taxon>Candidatus Iainarchaeales</taxon>
        <taxon>Candidatus Iainarchaeaceae</taxon>
        <taxon>Candidatus Iainarchaeum</taxon>
    </lineage>
</organism>
<dbReference type="SUPFAM" id="SSF53335">
    <property type="entry name" value="S-adenosyl-L-methionine-dependent methyltransferases"/>
    <property type="match status" value="1"/>
</dbReference>
<dbReference type="GO" id="GO:0032259">
    <property type="term" value="P:methylation"/>
    <property type="evidence" value="ECO:0007669"/>
    <property type="project" value="UniProtKB-KW"/>
</dbReference>
<gene>
    <name evidence="2" type="ORF">HON47_00305</name>
</gene>
<dbReference type="GO" id="GO:0008757">
    <property type="term" value="F:S-adenosylmethionine-dependent methyltransferase activity"/>
    <property type="evidence" value="ECO:0007669"/>
    <property type="project" value="InterPro"/>
</dbReference>
<dbReference type="Gene3D" id="3.40.50.150">
    <property type="entry name" value="Vaccinia Virus protein VP39"/>
    <property type="match status" value="1"/>
</dbReference>